<organism evidence="2 3">
    <name type="scientific">Pelobates cultripes</name>
    <name type="common">Western spadefoot toad</name>
    <dbReference type="NCBI Taxonomy" id="61616"/>
    <lineage>
        <taxon>Eukaryota</taxon>
        <taxon>Metazoa</taxon>
        <taxon>Chordata</taxon>
        <taxon>Craniata</taxon>
        <taxon>Vertebrata</taxon>
        <taxon>Euteleostomi</taxon>
        <taxon>Amphibia</taxon>
        <taxon>Batrachia</taxon>
        <taxon>Anura</taxon>
        <taxon>Pelobatoidea</taxon>
        <taxon>Pelobatidae</taxon>
        <taxon>Pelobates</taxon>
    </lineage>
</organism>
<evidence type="ECO:0000256" key="1">
    <source>
        <dbReference type="SAM" id="MobiDB-lite"/>
    </source>
</evidence>
<reference evidence="2" key="1">
    <citation type="submission" date="2022-03" db="EMBL/GenBank/DDBJ databases">
        <authorList>
            <person name="Alioto T."/>
            <person name="Alioto T."/>
            <person name="Gomez Garrido J."/>
        </authorList>
    </citation>
    <scope>NUCLEOTIDE SEQUENCE</scope>
</reference>
<evidence type="ECO:0000313" key="2">
    <source>
        <dbReference type="EMBL" id="CAH2301806.1"/>
    </source>
</evidence>
<gene>
    <name evidence="2" type="ORF">PECUL_23A007766</name>
</gene>
<feature type="region of interest" description="Disordered" evidence="1">
    <location>
        <begin position="26"/>
        <end position="61"/>
    </location>
</feature>
<dbReference type="Proteomes" id="UP001295444">
    <property type="component" value="Chromosome 06"/>
</dbReference>
<dbReference type="AlphaFoldDB" id="A0AAD1WAE7"/>
<evidence type="ECO:0000313" key="3">
    <source>
        <dbReference type="Proteomes" id="UP001295444"/>
    </source>
</evidence>
<protein>
    <submittedName>
        <fullName evidence="2">Uncharacterized protein</fullName>
    </submittedName>
</protein>
<name>A0AAD1WAE7_PELCU</name>
<proteinExistence type="predicted"/>
<keyword evidence="3" id="KW-1185">Reference proteome</keyword>
<sequence length="61" mass="6484">MAYPIEATACSGRSFEGSTMLWALRDVSSPADSPPPPEKSSGPSSPAPPQLLQFPVELQLR</sequence>
<accession>A0AAD1WAE7</accession>
<dbReference type="EMBL" id="OW240917">
    <property type="protein sequence ID" value="CAH2301806.1"/>
    <property type="molecule type" value="Genomic_DNA"/>
</dbReference>